<gene>
    <name evidence="1" type="ORF">FHX40_0199</name>
</gene>
<accession>A0A543ISK1</accession>
<proteinExistence type="predicted"/>
<evidence type="ECO:0000313" key="2">
    <source>
        <dbReference type="Proteomes" id="UP000319213"/>
    </source>
</evidence>
<dbReference type="AlphaFoldDB" id="A0A543ISK1"/>
<keyword evidence="2" id="KW-1185">Reference proteome</keyword>
<reference evidence="1 2" key="1">
    <citation type="submission" date="2019-06" db="EMBL/GenBank/DDBJ databases">
        <title>Sequencing the genomes of 1000 actinobacteria strains.</title>
        <authorList>
            <person name="Klenk H.-P."/>
        </authorList>
    </citation>
    <scope>NUCLEOTIDE SEQUENCE [LARGE SCALE GENOMIC DNA]</scope>
    <source>
        <strain evidence="1 2">DSM 43186</strain>
    </source>
</reference>
<evidence type="ECO:0000313" key="1">
    <source>
        <dbReference type="EMBL" id="TQM73551.1"/>
    </source>
</evidence>
<dbReference type="Proteomes" id="UP000319213">
    <property type="component" value="Unassembled WGS sequence"/>
</dbReference>
<dbReference type="EMBL" id="VFPQ01000001">
    <property type="protein sequence ID" value="TQM73551.1"/>
    <property type="molecule type" value="Genomic_DNA"/>
</dbReference>
<organism evidence="1 2">
    <name type="scientific">Thermopolyspora flexuosa</name>
    <dbReference type="NCBI Taxonomy" id="103836"/>
    <lineage>
        <taxon>Bacteria</taxon>
        <taxon>Bacillati</taxon>
        <taxon>Actinomycetota</taxon>
        <taxon>Actinomycetes</taxon>
        <taxon>Streptosporangiales</taxon>
        <taxon>Streptosporangiaceae</taxon>
        <taxon>Thermopolyspora</taxon>
    </lineage>
</organism>
<comment type="caution">
    <text evidence="1">The sequence shown here is derived from an EMBL/GenBank/DDBJ whole genome shotgun (WGS) entry which is preliminary data.</text>
</comment>
<sequence length="61" mass="6867">MRRMDLAQMRVLEKPCRRCGHQKAVHTGGAKKDGWAIYDPTWANASGWCQTPGCTCSRRTS</sequence>
<protein>
    <submittedName>
        <fullName evidence="1">Uncharacterized protein</fullName>
    </submittedName>
</protein>
<name>A0A543ISK1_9ACTN</name>